<accession>A0A7C9AW64</accession>
<dbReference type="EMBL" id="GISG01269407">
    <property type="protein sequence ID" value="MBA4675973.1"/>
    <property type="molecule type" value="Transcribed_RNA"/>
</dbReference>
<name>A0A7C9AW64_OPUST</name>
<evidence type="ECO:0000313" key="1">
    <source>
        <dbReference type="EMBL" id="MBA4675973.1"/>
    </source>
</evidence>
<proteinExistence type="predicted"/>
<sequence>MNTAAEPIIMVGIARLPHFVYSCRQPSSHPTAQKLAFPARTETFPEMRSDQRVCDPLEQIISVSFINDEFPIPTMSLTACSLGRASKETGTASGPSFLSITLITSAVLQAAKELDAFVLPEGSTITPPSLPEEAGTFSTTKLSLKLALAVTPERSFESEPAARVLLTETSLTLLASLLASDDTKDKSGA</sequence>
<reference evidence="1" key="2">
    <citation type="submission" date="2020-07" db="EMBL/GenBank/DDBJ databases">
        <authorList>
            <person name="Vera ALvarez R."/>
            <person name="Arias-Moreno D.M."/>
            <person name="Jimenez-Jacinto V."/>
            <person name="Jimenez-Bremont J.F."/>
            <person name="Swaminathan K."/>
            <person name="Moose S.P."/>
            <person name="Guerrero-Gonzalez M.L."/>
            <person name="Marino-Ramirez L."/>
            <person name="Landsman D."/>
            <person name="Rodriguez-Kessler M."/>
            <person name="Delgado-Sanchez P."/>
        </authorList>
    </citation>
    <scope>NUCLEOTIDE SEQUENCE</scope>
    <source>
        <tissue evidence="1">Cladode</tissue>
    </source>
</reference>
<protein>
    <submittedName>
        <fullName evidence="1">Uncharacterized protein</fullName>
    </submittedName>
</protein>
<organism evidence="1">
    <name type="scientific">Opuntia streptacantha</name>
    <name type="common">Prickly pear cactus</name>
    <name type="synonym">Opuntia cardona</name>
    <dbReference type="NCBI Taxonomy" id="393608"/>
    <lineage>
        <taxon>Eukaryota</taxon>
        <taxon>Viridiplantae</taxon>
        <taxon>Streptophyta</taxon>
        <taxon>Embryophyta</taxon>
        <taxon>Tracheophyta</taxon>
        <taxon>Spermatophyta</taxon>
        <taxon>Magnoliopsida</taxon>
        <taxon>eudicotyledons</taxon>
        <taxon>Gunneridae</taxon>
        <taxon>Pentapetalae</taxon>
        <taxon>Caryophyllales</taxon>
        <taxon>Cactineae</taxon>
        <taxon>Cactaceae</taxon>
        <taxon>Opuntioideae</taxon>
        <taxon>Opuntia</taxon>
    </lineage>
</organism>
<reference evidence="1" key="1">
    <citation type="journal article" date="2013" name="J. Plant Res.">
        <title>Effect of fungi and light on seed germination of three Opuntia species from semiarid lands of central Mexico.</title>
        <authorList>
            <person name="Delgado-Sanchez P."/>
            <person name="Jimenez-Bremont J.F."/>
            <person name="Guerrero-Gonzalez Mde L."/>
            <person name="Flores J."/>
        </authorList>
    </citation>
    <scope>NUCLEOTIDE SEQUENCE</scope>
    <source>
        <tissue evidence="1">Cladode</tissue>
    </source>
</reference>
<dbReference type="AlphaFoldDB" id="A0A7C9AW64"/>